<protein>
    <recommendedName>
        <fullName evidence="1">DUF6705 domain-containing protein</fullName>
    </recommendedName>
</protein>
<dbReference type="Proteomes" id="UP000256326">
    <property type="component" value="Unassembled WGS sequence"/>
</dbReference>
<evidence type="ECO:0000259" key="1">
    <source>
        <dbReference type="Pfam" id="PF20448"/>
    </source>
</evidence>
<feature type="domain" description="DUF6705" evidence="1">
    <location>
        <begin position="2"/>
        <end position="169"/>
    </location>
</feature>
<dbReference type="AlphaFoldDB" id="A0A3D9D1J6"/>
<proteinExistence type="predicted"/>
<evidence type="ECO:0000313" key="2">
    <source>
        <dbReference type="EMBL" id="REC71882.1"/>
    </source>
</evidence>
<gene>
    <name evidence="2" type="ORF">DRF58_04405</name>
</gene>
<dbReference type="Pfam" id="PF20448">
    <property type="entry name" value="DUF6705"/>
    <property type="match status" value="1"/>
</dbReference>
<accession>A0A3D9D1J6</accession>
<organism evidence="2 3">
    <name type="scientific">Epilithonimonas hispanica</name>
    <dbReference type="NCBI Taxonomy" id="358687"/>
    <lineage>
        <taxon>Bacteria</taxon>
        <taxon>Pseudomonadati</taxon>
        <taxon>Bacteroidota</taxon>
        <taxon>Flavobacteriia</taxon>
        <taxon>Flavobacteriales</taxon>
        <taxon>Weeksellaceae</taxon>
        <taxon>Chryseobacterium group</taxon>
        <taxon>Epilithonimonas</taxon>
    </lineage>
</organism>
<dbReference type="EMBL" id="QNUG01000007">
    <property type="protein sequence ID" value="REC71882.1"/>
    <property type="molecule type" value="Genomic_DNA"/>
</dbReference>
<keyword evidence="3" id="KW-1185">Reference proteome</keyword>
<reference evidence="2 3" key="1">
    <citation type="journal article" date="2006" name="Int. J. Syst. Evol. Microbiol.">
        <title>Chryseobacterium hispanicum sp. nov., isolated from the drinking water distribution system of Sevilla, Spain.</title>
        <authorList>
            <person name="Gallego V."/>
            <person name="Garcia M.T."/>
            <person name="Ventosa A."/>
        </authorList>
    </citation>
    <scope>NUCLEOTIDE SEQUENCE [LARGE SCALE GENOMIC DNA]</scope>
    <source>
        <strain evidence="2 3">KCTC 22104</strain>
    </source>
</reference>
<dbReference type="InterPro" id="IPR046551">
    <property type="entry name" value="DUF6705"/>
</dbReference>
<evidence type="ECO:0000313" key="3">
    <source>
        <dbReference type="Proteomes" id="UP000256326"/>
    </source>
</evidence>
<comment type="caution">
    <text evidence="2">The sequence shown here is derived from an EMBL/GenBank/DDBJ whole genome shotgun (WGS) entry which is preliminary data.</text>
</comment>
<sequence length="169" mass="19535">MSCNAQTYPLRTYIDMPENAYLKDTNNELPTYEGTWFGSWNNKTIYITLKKVTNKYNSILKYYEDLLIGKFKVINNTGAVLFDNTSISDDKAKIEGGSFKKSDGKYLFSYLDMDLCARNGYGTIQFTDTTKTKLEWKFSEGEVMIDTDCFYYGQTWPEPLPKSIILTKQ</sequence>
<name>A0A3D9D1J6_9FLAO</name>